<dbReference type="SUPFAM" id="SSF47226">
    <property type="entry name" value="Histidine-containing phosphotransfer domain, HPT domain"/>
    <property type="match status" value="1"/>
</dbReference>
<evidence type="ECO:0000313" key="3">
    <source>
        <dbReference type="Proteomes" id="UP000239187"/>
    </source>
</evidence>
<dbReference type="InterPro" id="IPR036641">
    <property type="entry name" value="HPT_dom_sf"/>
</dbReference>
<feature type="compositionally biased region" description="Low complexity" evidence="1">
    <location>
        <begin position="20"/>
        <end position="41"/>
    </location>
</feature>
<reference evidence="2 3" key="1">
    <citation type="submission" date="2017-11" db="EMBL/GenBank/DDBJ databases">
        <title>Draft genome of Arthrobacter agilis strain UMCV2, a plant growth-promoting rhizobacterium and biocontrol capacity of phytopathogenic fungi.</title>
        <authorList>
            <person name="Martinez-Camara R."/>
            <person name="Santoyo G."/>
            <person name="Moreno-Hagelsieb G."/>
            <person name="Valencia-Cantero E."/>
        </authorList>
    </citation>
    <scope>NUCLEOTIDE SEQUENCE [LARGE SCALE GENOMIC DNA]</scope>
    <source>
        <strain evidence="2 3">UMCV2</strain>
    </source>
</reference>
<sequence>MATIDLPAIPAIPAIPAGTRADATAGATDGADPASAGAPGTSRPATDRTDVSHLPVLDRRILDNLGVELSNQEGALQFAGIFGQMLPQRIGAVQAAFAARDADAAVVALLSLTVSASMVGARRLEDVSSAGLQLVDRPSTHPALLARLQGLGTEFQSELAGIIR</sequence>
<name>A0A2L0UH16_9MICC</name>
<accession>A0A2L0UH16</accession>
<dbReference type="RefSeq" id="WP_208739646.1">
    <property type="nucleotide sequence ID" value="NZ_CP024915.1"/>
</dbReference>
<protein>
    <recommendedName>
        <fullName evidence="4">Hpt domain-containing protein</fullName>
    </recommendedName>
</protein>
<evidence type="ECO:0000313" key="2">
    <source>
        <dbReference type="EMBL" id="AUZ88535.1"/>
    </source>
</evidence>
<evidence type="ECO:0008006" key="4">
    <source>
        <dbReference type="Google" id="ProtNLM"/>
    </source>
</evidence>
<gene>
    <name evidence="2" type="ORF">CVO76_13485</name>
</gene>
<proteinExistence type="predicted"/>
<dbReference type="EMBL" id="CP024915">
    <property type="protein sequence ID" value="AUZ88535.1"/>
    <property type="molecule type" value="Genomic_DNA"/>
</dbReference>
<organism evidence="2 3">
    <name type="scientific">Arthrobacter agilis</name>
    <dbReference type="NCBI Taxonomy" id="37921"/>
    <lineage>
        <taxon>Bacteria</taxon>
        <taxon>Bacillati</taxon>
        <taxon>Actinomycetota</taxon>
        <taxon>Actinomycetes</taxon>
        <taxon>Micrococcales</taxon>
        <taxon>Micrococcaceae</taxon>
        <taxon>Arthrobacter</taxon>
    </lineage>
</organism>
<dbReference type="Proteomes" id="UP000239187">
    <property type="component" value="Chromosome"/>
</dbReference>
<dbReference type="AlphaFoldDB" id="A0A2L0UH16"/>
<evidence type="ECO:0000256" key="1">
    <source>
        <dbReference type="SAM" id="MobiDB-lite"/>
    </source>
</evidence>
<feature type="region of interest" description="Disordered" evidence="1">
    <location>
        <begin position="20"/>
        <end position="52"/>
    </location>
</feature>
<dbReference type="Gene3D" id="1.20.120.160">
    <property type="entry name" value="HPT domain"/>
    <property type="match status" value="1"/>
</dbReference>
<dbReference type="GO" id="GO:0000160">
    <property type="term" value="P:phosphorelay signal transduction system"/>
    <property type="evidence" value="ECO:0007669"/>
    <property type="project" value="InterPro"/>
</dbReference>